<evidence type="ECO:0000256" key="2">
    <source>
        <dbReference type="ARBA" id="ARBA00022556"/>
    </source>
</evidence>
<dbReference type="CDD" id="cd03352">
    <property type="entry name" value="LbH_LpxD"/>
    <property type="match status" value="1"/>
</dbReference>
<gene>
    <name evidence="8" type="ORF">G3256_08755</name>
</gene>
<evidence type="ECO:0000256" key="1">
    <source>
        <dbReference type="ARBA" id="ARBA00022516"/>
    </source>
</evidence>
<reference evidence="8 9" key="1">
    <citation type="submission" date="2020-02" db="EMBL/GenBank/DDBJ databases">
        <title>Genome sequence of Roseobacter ponti.</title>
        <authorList>
            <person name="Hollensteiner J."/>
            <person name="Schneider D."/>
            <person name="Poehlein A."/>
            <person name="Daniel R."/>
        </authorList>
    </citation>
    <scope>NUCLEOTIDE SEQUENCE [LARGE SCALE GENOMIC DNA]</scope>
    <source>
        <strain evidence="8 9">DSM 106830</strain>
    </source>
</reference>
<dbReference type="SUPFAM" id="SSF51161">
    <property type="entry name" value="Trimeric LpxA-like enzymes"/>
    <property type="match status" value="1"/>
</dbReference>
<dbReference type="GO" id="GO:0009245">
    <property type="term" value="P:lipid A biosynthetic process"/>
    <property type="evidence" value="ECO:0007669"/>
    <property type="project" value="UniProtKB-KW"/>
</dbReference>
<dbReference type="AlphaFoldDB" id="A0A858SU70"/>
<dbReference type="Gene3D" id="2.160.10.10">
    <property type="entry name" value="Hexapeptide repeat proteins"/>
    <property type="match status" value="1"/>
</dbReference>
<keyword evidence="3 8" id="KW-0808">Transferase</keyword>
<feature type="domain" description="UDP-3-O-[3-hydroxymyristoyl] glucosamine N-acyltransferase non-repeat region" evidence="7">
    <location>
        <begin position="25"/>
        <end position="92"/>
    </location>
</feature>
<dbReference type="Pfam" id="PF00132">
    <property type="entry name" value="Hexapep"/>
    <property type="match status" value="2"/>
</dbReference>
<keyword evidence="9" id="KW-1185">Reference proteome</keyword>
<dbReference type="Proteomes" id="UP000503308">
    <property type="component" value="Chromosome"/>
</dbReference>
<dbReference type="GO" id="GO:0103118">
    <property type="term" value="F:UDP-3-O-[(3R)-3-hydroxyacyl]-glucosamine N-acyltransferase activity"/>
    <property type="evidence" value="ECO:0007669"/>
    <property type="project" value="UniProtKB-EC"/>
</dbReference>
<dbReference type="GO" id="GO:0016020">
    <property type="term" value="C:membrane"/>
    <property type="evidence" value="ECO:0007669"/>
    <property type="project" value="GOC"/>
</dbReference>
<proteinExistence type="predicted"/>
<keyword evidence="6 8" id="KW-0012">Acyltransferase</keyword>
<organism evidence="8 9">
    <name type="scientific">Roseobacter ponti</name>
    <dbReference type="NCBI Taxonomy" id="1891787"/>
    <lineage>
        <taxon>Bacteria</taxon>
        <taxon>Pseudomonadati</taxon>
        <taxon>Pseudomonadota</taxon>
        <taxon>Alphaproteobacteria</taxon>
        <taxon>Rhodobacterales</taxon>
        <taxon>Roseobacteraceae</taxon>
        <taxon>Roseobacter</taxon>
    </lineage>
</organism>
<keyword evidence="2" id="KW-0441">Lipid A biosynthesis</keyword>
<evidence type="ECO:0000256" key="6">
    <source>
        <dbReference type="ARBA" id="ARBA00023315"/>
    </source>
</evidence>
<dbReference type="RefSeq" id="WP_169640458.1">
    <property type="nucleotide sequence ID" value="NZ_CP048788.1"/>
</dbReference>
<keyword evidence="5" id="KW-0443">Lipid metabolism</keyword>
<sequence>MTETTFSVSEIAGALGAEALGDTTLRISGAAEPQSAGPQELAMATQPRYAEHLSEGQALVALLWQGADWQALGLKAAIIPARPRYAMTSLTRLMDPGQGYATGIHETAVIDPSAELEEDVSVGPFTVISAGAKIGAGTIIGPHCFVGWNVVIGAGSFLREHVSVGARATIGARFIAQPGARIAGDGFSFSTAERSGVEAARSSMRDQEETTSQSWARIHSLGSVTIGDDVEIGANSTIDCGTIRDTRVGDRTKIDNLVQIGHNCVIGNDCLLCGQCGMAGSSVIGNNVVLGGQVGVNDNIFVGDRVIAGGASKIFSNVPAGRTILGAPATKMETNVEIYKALRRLPRLMKEFAALKKAVSKSDTGD</sequence>
<evidence type="ECO:0000259" key="7">
    <source>
        <dbReference type="Pfam" id="PF04613"/>
    </source>
</evidence>
<dbReference type="InterPro" id="IPR018357">
    <property type="entry name" value="Hexapep_transf_CS"/>
</dbReference>
<dbReference type="KEGG" id="rpon:G3256_08755"/>
<dbReference type="PROSITE" id="PS00101">
    <property type="entry name" value="HEXAPEP_TRANSFERASES"/>
    <property type="match status" value="1"/>
</dbReference>
<dbReference type="PANTHER" id="PTHR43378">
    <property type="entry name" value="UDP-3-O-ACYLGLUCOSAMINE N-ACYLTRANSFERASE"/>
    <property type="match status" value="1"/>
</dbReference>
<keyword evidence="4" id="KW-0677">Repeat</keyword>
<evidence type="ECO:0000256" key="3">
    <source>
        <dbReference type="ARBA" id="ARBA00022679"/>
    </source>
</evidence>
<name>A0A858SU70_9RHOB</name>
<dbReference type="InterPro" id="IPR020573">
    <property type="entry name" value="UDP_GlcNAc_AcTrfase_non-rep"/>
</dbReference>
<evidence type="ECO:0000313" key="8">
    <source>
        <dbReference type="EMBL" id="QJF51243.1"/>
    </source>
</evidence>
<evidence type="ECO:0000313" key="9">
    <source>
        <dbReference type="Proteomes" id="UP000503308"/>
    </source>
</evidence>
<dbReference type="InterPro" id="IPR001451">
    <property type="entry name" value="Hexapep"/>
</dbReference>
<protein>
    <submittedName>
        <fullName evidence="8">UDP-3-O-(3-hydroxymyristoyl)glucosamine N-acyltransferase</fullName>
        <ecNumber evidence="8">2.3.1.191</ecNumber>
    </submittedName>
</protein>
<keyword evidence="1" id="KW-0444">Lipid biosynthesis</keyword>
<dbReference type="GO" id="GO:0016410">
    <property type="term" value="F:N-acyltransferase activity"/>
    <property type="evidence" value="ECO:0007669"/>
    <property type="project" value="InterPro"/>
</dbReference>
<dbReference type="EMBL" id="CP048788">
    <property type="protein sequence ID" value="QJF51243.1"/>
    <property type="molecule type" value="Genomic_DNA"/>
</dbReference>
<accession>A0A858SU70</accession>
<dbReference type="Gene3D" id="3.40.1390.10">
    <property type="entry name" value="MurE/MurF, N-terminal domain"/>
    <property type="match status" value="1"/>
</dbReference>
<dbReference type="EC" id="2.3.1.191" evidence="8"/>
<dbReference type="InterPro" id="IPR007691">
    <property type="entry name" value="LpxD"/>
</dbReference>
<evidence type="ECO:0000256" key="4">
    <source>
        <dbReference type="ARBA" id="ARBA00022737"/>
    </source>
</evidence>
<evidence type="ECO:0000256" key="5">
    <source>
        <dbReference type="ARBA" id="ARBA00023098"/>
    </source>
</evidence>
<dbReference type="Pfam" id="PF04613">
    <property type="entry name" value="LpxD"/>
    <property type="match status" value="1"/>
</dbReference>
<dbReference type="NCBIfam" id="NF002060">
    <property type="entry name" value="PRK00892.1"/>
    <property type="match status" value="1"/>
</dbReference>
<dbReference type="PANTHER" id="PTHR43378:SF2">
    <property type="entry name" value="UDP-3-O-ACYLGLUCOSAMINE N-ACYLTRANSFERASE 1, MITOCHONDRIAL-RELATED"/>
    <property type="match status" value="1"/>
</dbReference>
<dbReference type="InterPro" id="IPR011004">
    <property type="entry name" value="Trimer_LpxA-like_sf"/>
</dbReference>